<accession>K0T5H2</accession>
<feature type="chain" id="PRO_5003838237" description="SAP domain-containing protein" evidence="2">
    <location>
        <begin position="22"/>
        <end position="578"/>
    </location>
</feature>
<reference evidence="4 5" key="1">
    <citation type="journal article" date="2012" name="Genome Biol.">
        <title>Genome and low-iron response of an oceanic diatom adapted to chronic iron limitation.</title>
        <authorList>
            <person name="Lommer M."/>
            <person name="Specht M."/>
            <person name="Roy A.S."/>
            <person name="Kraemer L."/>
            <person name="Andreson R."/>
            <person name="Gutowska M.A."/>
            <person name="Wolf J."/>
            <person name="Bergner S.V."/>
            <person name="Schilhabel M.B."/>
            <person name="Klostermeier U.C."/>
            <person name="Beiko R.G."/>
            <person name="Rosenstiel P."/>
            <person name="Hippler M."/>
            <person name="Laroche J."/>
        </authorList>
    </citation>
    <scope>NUCLEOTIDE SEQUENCE [LARGE SCALE GENOMIC DNA]</scope>
    <source>
        <strain evidence="4 5">CCMP1005</strain>
    </source>
</reference>
<feature type="compositionally biased region" description="Basic and acidic residues" evidence="1">
    <location>
        <begin position="252"/>
        <end position="277"/>
    </location>
</feature>
<name>K0T5H2_THAOC</name>
<evidence type="ECO:0000313" key="5">
    <source>
        <dbReference type="Proteomes" id="UP000266841"/>
    </source>
</evidence>
<dbReference type="InterPro" id="IPR036361">
    <property type="entry name" value="SAP_dom_sf"/>
</dbReference>
<feature type="domain" description="SAP" evidence="3">
    <location>
        <begin position="545"/>
        <end position="578"/>
    </location>
</feature>
<evidence type="ECO:0000256" key="2">
    <source>
        <dbReference type="SAM" id="SignalP"/>
    </source>
</evidence>
<evidence type="ECO:0000256" key="1">
    <source>
        <dbReference type="SAM" id="MobiDB-lite"/>
    </source>
</evidence>
<feature type="compositionally biased region" description="Basic and acidic residues" evidence="1">
    <location>
        <begin position="503"/>
        <end position="517"/>
    </location>
</feature>
<keyword evidence="2" id="KW-0732">Signal</keyword>
<dbReference type="OrthoDB" id="445357at2759"/>
<organism evidence="4 5">
    <name type="scientific">Thalassiosira oceanica</name>
    <name type="common">Marine diatom</name>
    <dbReference type="NCBI Taxonomy" id="159749"/>
    <lineage>
        <taxon>Eukaryota</taxon>
        <taxon>Sar</taxon>
        <taxon>Stramenopiles</taxon>
        <taxon>Ochrophyta</taxon>
        <taxon>Bacillariophyta</taxon>
        <taxon>Coscinodiscophyceae</taxon>
        <taxon>Thalassiosirophycidae</taxon>
        <taxon>Thalassiosirales</taxon>
        <taxon>Thalassiosiraceae</taxon>
        <taxon>Thalassiosira</taxon>
    </lineage>
</organism>
<dbReference type="SUPFAM" id="SSF68906">
    <property type="entry name" value="SAP domain"/>
    <property type="match status" value="1"/>
</dbReference>
<dbReference type="Proteomes" id="UP000266841">
    <property type="component" value="Unassembled WGS sequence"/>
</dbReference>
<protein>
    <recommendedName>
        <fullName evidence="3">SAP domain-containing protein</fullName>
    </recommendedName>
</protein>
<dbReference type="PROSITE" id="PS50800">
    <property type="entry name" value="SAP"/>
    <property type="match status" value="1"/>
</dbReference>
<proteinExistence type="predicted"/>
<evidence type="ECO:0000313" key="4">
    <source>
        <dbReference type="EMBL" id="EJK72910.1"/>
    </source>
</evidence>
<feature type="region of interest" description="Disordered" evidence="1">
    <location>
        <begin position="424"/>
        <end position="443"/>
    </location>
</feature>
<dbReference type="AlphaFoldDB" id="K0T5H2"/>
<dbReference type="EMBL" id="AGNL01005120">
    <property type="protein sequence ID" value="EJK72910.1"/>
    <property type="molecule type" value="Genomic_DNA"/>
</dbReference>
<dbReference type="Pfam" id="PF02037">
    <property type="entry name" value="SAP"/>
    <property type="match status" value="1"/>
</dbReference>
<sequence>MRPRRNLIAVTVVLAPQCASSLSIFPRKRVAPSDRALLTPQHAGAQRPGSWMMPIKSFSHLFIRNSMALPASVEPKEDILTDEDDDVEEKDWLVRLAEDPVEAFKAQRSSPVSDWSAPKFGTSPSAGDYFKRAFLDPIINPTIAKDVEPYVIQGAAINGAFLSLLASLAISGPFALGWSALVSMFTFAIITSYISITEGAVGAIFRSIGYTTIEVNELINEQVNLIQGELEVDSVADALLEKPYSKPNPPKVAEREELERAADEARAKAEAEQKAIAEEEAEEERFAEMAAKAEAERIEQERLAAEKAEAERIEQERLAAEKAEAERIEQERLAAEKAEAERIEQERLAAEAEAERIKQERLAQEKERLEEKKRAREEEEALARFEARRVAEEHRLAEQRAAEEEQRLLEEQAAAAREAVRLMELDDEEEDFDEEDELSDEDYESSALLANELLGVSPAIGGDLMDELNDEFLQEEMNGLTEEEEDALGKAAREAVRKYEEEMRLKETQKKDIRTSWDDEMVSPTFQDDDAPSISSTEEEEPIDYSKMTVAQLKDLLRSKGMKVSGKKAELIERLKSS</sequence>
<feature type="signal peptide" evidence="2">
    <location>
        <begin position="1"/>
        <end position="21"/>
    </location>
</feature>
<dbReference type="Gene3D" id="1.10.720.30">
    <property type="entry name" value="SAP domain"/>
    <property type="match status" value="1"/>
</dbReference>
<comment type="caution">
    <text evidence="4">The sequence shown here is derived from an EMBL/GenBank/DDBJ whole genome shotgun (WGS) entry which is preliminary data.</text>
</comment>
<feature type="compositionally biased region" description="Acidic residues" evidence="1">
    <location>
        <begin position="425"/>
        <end position="443"/>
    </location>
</feature>
<gene>
    <name evidence="4" type="ORF">THAOC_05510</name>
</gene>
<dbReference type="SMART" id="SM00513">
    <property type="entry name" value="SAP"/>
    <property type="match status" value="1"/>
</dbReference>
<evidence type="ECO:0000259" key="3">
    <source>
        <dbReference type="PROSITE" id="PS50800"/>
    </source>
</evidence>
<dbReference type="eggNOG" id="ENOG502RWHN">
    <property type="taxonomic scope" value="Eukaryota"/>
</dbReference>
<dbReference type="InterPro" id="IPR003034">
    <property type="entry name" value="SAP_dom"/>
</dbReference>
<keyword evidence="5" id="KW-1185">Reference proteome</keyword>
<feature type="region of interest" description="Disordered" evidence="1">
    <location>
        <begin position="242"/>
        <end position="282"/>
    </location>
</feature>
<feature type="compositionally biased region" description="Acidic residues" evidence="1">
    <location>
        <begin position="527"/>
        <end position="543"/>
    </location>
</feature>
<feature type="region of interest" description="Disordered" evidence="1">
    <location>
        <begin position="503"/>
        <end position="546"/>
    </location>
</feature>